<feature type="binding site" evidence="6">
    <location>
        <position position="33"/>
    </location>
    <ligand>
        <name>NAD(+)</name>
        <dbReference type="ChEBI" id="CHEBI:57540"/>
    </ligand>
</feature>
<dbReference type="Proteomes" id="UP000197032">
    <property type="component" value="Unassembled WGS sequence"/>
</dbReference>
<dbReference type="AlphaFoldDB" id="A0A1Z5HNR9"/>
<reference evidence="10" key="1">
    <citation type="journal article" date="2017" name="Appl. Environ. Microbiol.">
        <title>Genomic analysis of Calderihabitans maritimus KKC1, a thermophilic hydrogenogenic carboxydotrophic bacterium isolated from marine sediment.</title>
        <authorList>
            <person name="Omae K."/>
            <person name="Yoneda Y."/>
            <person name="Fukuyama Y."/>
            <person name="Yoshida T."/>
            <person name="Sako Y."/>
        </authorList>
    </citation>
    <scope>NUCLEOTIDE SEQUENCE [LARGE SCALE GENOMIC DNA]</scope>
    <source>
        <strain evidence="10">KKC1</strain>
    </source>
</reference>
<comment type="similarity">
    <text evidence="2">Belongs to the 3-hydroxyacyl-CoA dehydrogenase family.</text>
</comment>
<evidence type="ECO:0000256" key="1">
    <source>
        <dbReference type="ARBA" id="ARBA00005086"/>
    </source>
</evidence>
<keyword evidence="6" id="KW-0520">NAD</keyword>
<feature type="domain" description="3-hydroxyacyl-CoA dehydrogenase NAD binding" evidence="8">
    <location>
        <begin position="5"/>
        <end position="184"/>
    </location>
</feature>
<dbReference type="InterPro" id="IPR006176">
    <property type="entry name" value="3-OHacyl-CoA_DH_NAD-bd"/>
</dbReference>
<feature type="binding site" evidence="6">
    <location>
        <position position="144"/>
    </location>
    <ligand>
        <name>NAD(+)</name>
        <dbReference type="ChEBI" id="CHEBI:57540"/>
    </ligand>
</feature>
<proteinExistence type="inferred from homology"/>
<feature type="binding site" evidence="6">
    <location>
        <position position="274"/>
    </location>
    <ligand>
        <name>NAD(+)</name>
        <dbReference type="ChEBI" id="CHEBI:57540"/>
    </ligand>
</feature>
<accession>A0A1Z5HNR9</accession>
<protein>
    <recommendedName>
        <fullName evidence="4">3-hydroxybutyryl-CoA dehydrogenase</fullName>
    </recommendedName>
</protein>
<dbReference type="Gene3D" id="1.10.1040.10">
    <property type="entry name" value="N-(1-d-carboxylethyl)-l-norvaline Dehydrogenase, domain 2"/>
    <property type="match status" value="1"/>
</dbReference>
<dbReference type="FunFam" id="3.40.50.720:FF:000009">
    <property type="entry name" value="Fatty oxidation complex, alpha subunit"/>
    <property type="match status" value="1"/>
</dbReference>
<evidence type="ECO:0000256" key="3">
    <source>
        <dbReference type="ARBA" id="ARBA00023002"/>
    </source>
</evidence>
<evidence type="ECO:0000259" key="7">
    <source>
        <dbReference type="Pfam" id="PF00725"/>
    </source>
</evidence>
<dbReference type="SUPFAM" id="SSF48179">
    <property type="entry name" value="6-phosphogluconate dehydrogenase C-terminal domain-like"/>
    <property type="match status" value="1"/>
</dbReference>
<dbReference type="InterPro" id="IPR036291">
    <property type="entry name" value="NAD(P)-bd_dom_sf"/>
</dbReference>
<dbReference type="InterPro" id="IPR008927">
    <property type="entry name" value="6-PGluconate_DH-like_C_sf"/>
</dbReference>
<evidence type="ECO:0000256" key="2">
    <source>
        <dbReference type="ARBA" id="ARBA00009463"/>
    </source>
</evidence>
<evidence type="ECO:0000256" key="5">
    <source>
        <dbReference type="PIRSR" id="PIRSR000105-1"/>
    </source>
</evidence>
<dbReference type="InterPro" id="IPR013328">
    <property type="entry name" value="6PGD_dom2"/>
</dbReference>
<keyword evidence="3" id="KW-0560">Oxidoreductase</keyword>
<feature type="binding site" evidence="6">
    <location>
        <position position="98"/>
    </location>
    <ligand>
        <name>NAD(+)</name>
        <dbReference type="ChEBI" id="CHEBI:57540"/>
    </ligand>
</feature>
<dbReference type="InterPro" id="IPR006168">
    <property type="entry name" value="G3P_DH_NAD-dep"/>
</dbReference>
<dbReference type="Gene3D" id="3.40.50.720">
    <property type="entry name" value="NAD(P)-binding Rossmann-like Domain"/>
    <property type="match status" value="1"/>
</dbReference>
<dbReference type="GO" id="GO:0070403">
    <property type="term" value="F:NAD+ binding"/>
    <property type="evidence" value="ECO:0007669"/>
    <property type="project" value="InterPro"/>
</dbReference>
<feature type="binding site" evidence="6">
    <location>
        <position position="120"/>
    </location>
    <ligand>
        <name>NAD(+)</name>
        <dbReference type="ChEBI" id="CHEBI:57540"/>
    </ligand>
</feature>
<gene>
    <name evidence="9" type="ORF">KKC1_01330</name>
</gene>
<evidence type="ECO:0000313" key="9">
    <source>
        <dbReference type="EMBL" id="GAW90971.1"/>
    </source>
</evidence>
<dbReference type="PIRSF" id="PIRSF000105">
    <property type="entry name" value="HCDH"/>
    <property type="match status" value="1"/>
</dbReference>
<feature type="binding site" evidence="6">
    <location>
        <begin position="10"/>
        <end position="15"/>
    </location>
    <ligand>
        <name>NAD(+)</name>
        <dbReference type="ChEBI" id="CHEBI:57540"/>
    </ligand>
</feature>
<feature type="site" description="Important for catalytic activity" evidence="5">
    <location>
        <position position="141"/>
    </location>
</feature>
<evidence type="ECO:0000256" key="4">
    <source>
        <dbReference type="ARBA" id="ARBA00067747"/>
    </source>
</evidence>
<dbReference type="PANTHER" id="PTHR48075">
    <property type="entry name" value="3-HYDROXYACYL-COA DEHYDROGENASE FAMILY PROTEIN"/>
    <property type="match status" value="1"/>
</dbReference>
<comment type="caution">
    <text evidence="9">The sequence shown here is derived from an EMBL/GenBank/DDBJ whole genome shotgun (WGS) entry which is preliminary data.</text>
</comment>
<evidence type="ECO:0000259" key="8">
    <source>
        <dbReference type="Pfam" id="PF02737"/>
    </source>
</evidence>
<dbReference type="GO" id="GO:0006631">
    <property type="term" value="P:fatty acid metabolic process"/>
    <property type="evidence" value="ECO:0007669"/>
    <property type="project" value="InterPro"/>
</dbReference>
<sequence>MSIKTIAVLGAGLMGSGIAQVAAQNGFQVHLVDLTFELIEKGLHRARRSLQRLEKAGKIPAGSTETVLSRIQGFIDLEAAAEDADLVIEAVPENLELKKNIFRRLDVVCRPEVILATNTSELSITAIGAATQRPDKVIGMHWFNPPPVMRLIEIVIGRNTSPETVATIEDISQRLGKETVRVKDAQGFVTSRVLAAHMIECMRVLEEGVASIEDIDKAVKLGLNYPMGPFELADYVGLDTMLFVAENLTEAYGDRFRPPQVLRKLVEAGHLGVKSGKGFYDYTKN</sequence>
<evidence type="ECO:0000313" key="10">
    <source>
        <dbReference type="Proteomes" id="UP000197032"/>
    </source>
</evidence>
<comment type="pathway">
    <text evidence="1">Lipid metabolism; butanoate metabolism.</text>
</comment>
<dbReference type="Pfam" id="PF00725">
    <property type="entry name" value="3HCDH"/>
    <property type="match status" value="1"/>
</dbReference>
<dbReference type="PRINTS" id="PR00077">
    <property type="entry name" value="GPDHDRGNASE"/>
</dbReference>
<dbReference type="InterPro" id="IPR006108">
    <property type="entry name" value="3HC_DH_C"/>
</dbReference>
<dbReference type="InterPro" id="IPR022694">
    <property type="entry name" value="3-OHacyl-CoA_DH"/>
</dbReference>
<dbReference type="GO" id="GO:0016616">
    <property type="term" value="F:oxidoreductase activity, acting on the CH-OH group of donors, NAD or NADP as acceptor"/>
    <property type="evidence" value="ECO:0007669"/>
    <property type="project" value="InterPro"/>
</dbReference>
<feature type="binding site" evidence="6">
    <location>
        <position position="93"/>
    </location>
    <ligand>
        <name>NAD(+)</name>
        <dbReference type="ChEBI" id="CHEBI:57540"/>
    </ligand>
</feature>
<dbReference type="Pfam" id="PF02737">
    <property type="entry name" value="3HCDH_N"/>
    <property type="match status" value="1"/>
</dbReference>
<dbReference type="EMBL" id="BDGJ01000002">
    <property type="protein sequence ID" value="GAW90971.1"/>
    <property type="molecule type" value="Genomic_DNA"/>
</dbReference>
<name>A0A1Z5HNR9_9FIRM</name>
<organism evidence="9 10">
    <name type="scientific">Calderihabitans maritimus</name>
    <dbReference type="NCBI Taxonomy" id="1246530"/>
    <lineage>
        <taxon>Bacteria</taxon>
        <taxon>Bacillati</taxon>
        <taxon>Bacillota</taxon>
        <taxon>Clostridia</taxon>
        <taxon>Neomoorellales</taxon>
        <taxon>Calderihabitantaceae</taxon>
        <taxon>Calderihabitans</taxon>
    </lineage>
</organism>
<dbReference type="GO" id="GO:0006072">
    <property type="term" value="P:glycerol-3-phosphate metabolic process"/>
    <property type="evidence" value="ECO:0007669"/>
    <property type="project" value="InterPro"/>
</dbReference>
<evidence type="ECO:0000256" key="6">
    <source>
        <dbReference type="PIRSR" id="PIRSR000105-2"/>
    </source>
</evidence>
<dbReference type="SUPFAM" id="SSF51735">
    <property type="entry name" value="NAD(P)-binding Rossmann-fold domains"/>
    <property type="match status" value="1"/>
</dbReference>
<feature type="domain" description="3-hydroxyacyl-CoA dehydrogenase C-terminal" evidence="7">
    <location>
        <begin position="187"/>
        <end position="282"/>
    </location>
</feature>
<dbReference type="PANTHER" id="PTHR48075:SF5">
    <property type="entry name" value="3-HYDROXYBUTYRYL-COA DEHYDROGENASE"/>
    <property type="match status" value="1"/>
</dbReference>
<keyword evidence="10" id="KW-1185">Reference proteome</keyword>